<dbReference type="AlphaFoldDB" id="A0A6G1IWL9"/>
<evidence type="ECO:0000313" key="4">
    <source>
        <dbReference type="Proteomes" id="UP000799291"/>
    </source>
</evidence>
<evidence type="ECO:0000256" key="1">
    <source>
        <dbReference type="SAM" id="Coils"/>
    </source>
</evidence>
<feature type="compositionally biased region" description="Acidic residues" evidence="2">
    <location>
        <begin position="516"/>
        <end position="532"/>
    </location>
</feature>
<dbReference type="Proteomes" id="UP000799291">
    <property type="component" value="Unassembled WGS sequence"/>
</dbReference>
<organism evidence="3 4">
    <name type="scientific">Lentithecium fluviatile CBS 122367</name>
    <dbReference type="NCBI Taxonomy" id="1168545"/>
    <lineage>
        <taxon>Eukaryota</taxon>
        <taxon>Fungi</taxon>
        <taxon>Dikarya</taxon>
        <taxon>Ascomycota</taxon>
        <taxon>Pezizomycotina</taxon>
        <taxon>Dothideomycetes</taxon>
        <taxon>Pleosporomycetidae</taxon>
        <taxon>Pleosporales</taxon>
        <taxon>Massarineae</taxon>
        <taxon>Lentitheciaceae</taxon>
        <taxon>Lentithecium</taxon>
    </lineage>
</organism>
<sequence length="599" mass="67365">MTPVEQEALVRFCYYHGHDEPSLPPHPPRKNKREDLQPTMIELRDVLSEYTNGASFDDVNGSERAELLEIFSGPSFDCETKDRLMQQMLGNYGNAINLPTEEQQAFLGQLGDDSPEPHQVQLHPRQLQNDTEPTEDYEKGFLEQQIYAIFPTLTSPDGFPMGEFIADLEGGSNSTLETALLRLRARLEAYTAKLRQCSAKVQEYAQALKKFLDQKVSDERDTKAKGKRQTSWGPTGNPKLEAYLQHKHDGTMETWRYNLPSKDQRNTLHMFVMKATVCALGSPNTADSKHESSNLDRIPDSSLDAEGFDMFAPSRPPLSPPNFVTAKPPTKYYFDLISPKWMENIRNLAFKAISHSDVLFPVLYVKLLRTSLRKNWKYLSNDACKAILALLKQPLPIEEVVLRVDGGRFGQWFEYPDGDTDSGDEGYTPWNYKNLSDSSEITKHESNDVESLGKDDEAEALNTGFDNLADSLESPTAPRYEVEEGKSDPFGVTQSRGDGVEDSFDDAGSVPRLEEPYADSDAEEQPEDGDTDGDIIDEVYGIDDYMHNPFPGEVEIPAHADENAVADERRKGYMDAMQNKGIGWKDLNDVWGSGEENRG</sequence>
<keyword evidence="4" id="KW-1185">Reference proteome</keyword>
<keyword evidence="1" id="KW-0175">Coiled coil</keyword>
<proteinExistence type="predicted"/>
<feature type="region of interest" description="Disordered" evidence="2">
    <location>
        <begin position="467"/>
        <end position="532"/>
    </location>
</feature>
<feature type="region of interest" description="Disordered" evidence="2">
    <location>
        <begin position="112"/>
        <end position="132"/>
    </location>
</feature>
<evidence type="ECO:0000256" key="2">
    <source>
        <dbReference type="SAM" id="MobiDB-lite"/>
    </source>
</evidence>
<reference evidence="3" key="1">
    <citation type="journal article" date="2020" name="Stud. Mycol.">
        <title>101 Dothideomycetes genomes: a test case for predicting lifestyles and emergence of pathogens.</title>
        <authorList>
            <person name="Haridas S."/>
            <person name="Albert R."/>
            <person name="Binder M."/>
            <person name="Bloem J."/>
            <person name="Labutti K."/>
            <person name="Salamov A."/>
            <person name="Andreopoulos B."/>
            <person name="Baker S."/>
            <person name="Barry K."/>
            <person name="Bills G."/>
            <person name="Bluhm B."/>
            <person name="Cannon C."/>
            <person name="Castanera R."/>
            <person name="Culley D."/>
            <person name="Daum C."/>
            <person name="Ezra D."/>
            <person name="Gonzalez J."/>
            <person name="Henrissat B."/>
            <person name="Kuo A."/>
            <person name="Liang C."/>
            <person name="Lipzen A."/>
            <person name="Lutzoni F."/>
            <person name="Magnuson J."/>
            <person name="Mondo S."/>
            <person name="Nolan M."/>
            <person name="Ohm R."/>
            <person name="Pangilinan J."/>
            <person name="Park H.-J."/>
            <person name="Ramirez L."/>
            <person name="Alfaro M."/>
            <person name="Sun H."/>
            <person name="Tritt A."/>
            <person name="Yoshinaga Y."/>
            <person name="Zwiers L.-H."/>
            <person name="Turgeon B."/>
            <person name="Goodwin S."/>
            <person name="Spatafora J."/>
            <person name="Crous P."/>
            <person name="Grigoriev I."/>
        </authorList>
    </citation>
    <scope>NUCLEOTIDE SEQUENCE</scope>
    <source>
        <strain evidence="3">CBS 122367</strain>
    </source>
</reference>
<accession>A0A6G1IWL9</accession>
<feature type="compositionally biased region" description="Basic and acidic residues" evidence="2">
    <location>
        <begin position="440"/>
        <end position="455"/>
    </location>
</feature>
<feature type="coiled-coil region" evidence="1">
    <location>
        <begin position="173"/>
        <end position="207"/>
    </location>
</feature>
<evidence type="ECO:0000313" key="3">
    <source>
        <dbReference type="EMBL" id="KAF2682505.1"/>
    </source>
</evidence>
<dbReference type="EMBL" id="MU005587">
    <property type="protein sequence ID" value="KAF2682505.1"/>
    <property type="molecule type" value="Genomic_DNA"/>
</dbReference>
<feature type="region of interest" description="Disordered" evidence="2">
    <location>
        <begin position="434"/>
        <end position="455"/>
    </location>
</feature>
<feature type="region of interest" description="Disordered" evidence="2">
    <location>
        <begin position="217"/>
        <end position="238"/>
    </location>
</feature>
<gene>
    <name evidence="3" type="ORF">K458DRAFT_390991</name>
</gene>
<protein>
    <submittedName>
        <fullName evidence="3">Uncharacterized protein</fullName>
    </submittedName>
</protein>
<name>A0A6G1IWL9_9PLEO</name>